<reference evidence="5" key="1">
    <citation type="journal article" date="2023" name="Mol. Biol. Evol.">
        <title>Third-Generation Sequencing Reveals the Adaptive Role of the Epigenome in Three Deep-Sea Polychaetes.</title>
        <authorList>
            <person name="Perez M."/>
            <person name="Aroh O."/>
            <person name="Sun Y."/>
            <person name="Lan Y."/>
            <person name="Juniper S.K."/>
            <person name="Young C.R."/>
            <person name="Angers B."/>
            <person name="Qian P.Y."/>
        </authorList>
    </citation>
    <scope>NUCLEOTIDE SEQUENCE</scope>
    <source>
        <strain evidence="5">P08H-3</strain>
    </source>
</reference>
<evidence type="ECO:0000256" key="1">
    <source>
        <dbReference type="ARBA" id="ARBA00004141"/>
    </source>
</evidence>
<feature type="compositionally biased region" description="Polar residues" evidence="2">
    <location>
        <begin position="91"/>
        <end position="103"/>
    </location>
</feature>
<feature type="transmembrane region" description="Helical" evidence="3">
    <location>
        <begin position="525"/>
        <end position="556"/>
    </location>
</feature>
<feature type="transmembrane region" description="Helical" evidence="3">
    <location>
        <begin position="456"/>
        <end position="481"/>
    </location>
</feature>
<feature type="compositionally biased region" description="Polar residues" evidence="2">
    <location>
        <begin position="1"/>
        <end position="11"/>
    </location>
</feature>
<accession>A0AAD9K8P3</accession>
<feature type="transmembrane region" description="Helical" evidence="3">
    <location>
        <begin position="269"/>
        <end position="287"/>
    </location>
</feature>
<feature type="transmembrane region" description="Helical" evidence="3">
    <location>
        <begin position="299"/>
        <end position="321"/>
    </location>
</feature>
<dbReference type="InterPro" id="IPR020846">
    <property type="entry name" value="MFS_dom"/>
</dbReference>
<evidence type="ECO:0000259" key="4">
    <source>
        <dbReference type="PROSITE" id="PS50850"/>
    </source>
</evidence>
<keyword evidence="3" id="KW-0812">Transmembrane</keyword>
<evidence type="ECO:0000256" key="2">
    <source>
        <dbReference type="SAM" id="MobiDB-lite"/>
    </source>
</evidence>
<dbReference type="Pfam" id="PF07690">
    <property type="entry name" value="MFS_1"/>
    <property type="match status" value="2"/>
</dbReference>
<name>A0AAD9K8P3_9ANNE</name>
<protein>
    <recommendedName>
        <fullName evidence="4">Major facilitator superfamily (MFS) profile domain-containing protein</fullName>
    </recommendedName>
</protein>
<dbReference type="Proteomes" id="UP001208570">
    <property type="component" value="Unassembled WGS sequence"/>
</dbReference>
<evidence type="ECO:0000256" key="3">
    <source>
        <dbReference type="SAM" id="Phobius"/>
    </source>
</evidence>
<feature type="transmembrane region" description="Helical" evidence="3">
    <location>
        <begin position="209"/>
        <end position="229"/>
    </location>
</feature>
<dbReference type="SUPFAM" id="SSF103473">
    <property type="entry name" value="MFS general substrate transporter"/>
    <property type="match status" value="1"/>
</dbReference>
<comment type="caution">
    <text evidence="5">The sequence shown here is derived from an EMBL/GenBank/DDBJ whole genome shotgun (WGS) entry which is preliminary data.</text>
</comment>
<dbReference type="CDD" id="cd17352">
    <property type="entry name" value="MFS_MCT_SLC16"/>
    <property type="match status" value="1"/>
</dbReference>
<feature type="region of interest" description="Disordered" evidence="2">
    <location>
        <begin position="1"/>
        <end position="134"/>
    </location>
</feature>
<gene>
    <name evidence="5" type="ORF">LSH36_32g09035</name>
</gene>
<dbReference type="InterPro" id="IPR036259">
    <property type="entry name" value="MFS_trans_sf"/>
</dbReference>
<feature type="compositionally biased region" description="Basic and acidic residues" evidence="2">
    <location>
        <begin position="335"/>
        <end position="348"/>
    </location>
</feature>
<feature type="transmembrane region" description="Helical" evidence="3">
    <location>
        <begin position="182"/>
        <end position="202"/>
    </location>
</feature>
<keyword evidence="6" id="KW-1185">Reference proteome</keyword>
<organism evidence="5 6">
    <name type="scientific">Paralvinella palmiformis</name>
    <dbReference type="NCBI Taxonomy" id="53620"/>
    <lineage>
        <taxon>Eukaryota</taxon>
        <taxon>Metazoa</taxon>
        <taxon>Spiralia</taxon>
        <taxon>Lophotrochozoa</taxon>
        <taxon>Annelida</taxon>
        <taxon>Polychaeta</taxon>
        <taxon>Sedentaria</taxon>
        <taxon>Canalipalpata</taxon>
        <taxon>Terebellida</taxon>
        <taxon>Terebelliformia</taxon>
        <taxon>Alvinellidae</taxon>
        <taxon>Paralvinella</taxon>
    </lineage>
</organism>
<dbReference type="EMBL" id="JAODUP010000032">
    <property type="protein sequence ID" value="KAK2167059.1"/>
    <property type="molecule type" value="Genomic_DNA"/>
</dbReference>
<dbReference type="InterPro" id="IPR011701">
    <property type="entry name" value="MFS"/>
</dbReference>
<dbReference type="InterPro" id="IPR050327">
    <property type="entry name" value="Proton-linked_MCT"/>
</dbReference>
<feature type="region of interest" description="Disordered" evidence="2">
    <location>
        <begin position="327"/>
        <end position="361"/>
    </location>
</feature>
<feature type="compositionally biased region" description="Basic and acidic residues" evidence="2">
    <location>
        <begin position="14"/>
        <end position="57"/>
    </location>
</feature>
<sequence length="671" mass="73560">MPNTQMEVNANKSKHSENRLSERDQNSVKNMLTEHEQTKQHAMEARRQSVEVERLQIVDKANTPTPGEGQQLSNDPSSVTNSTSRPPPADTCNTDIYQPSDTNSDSKSDGRSNGTVSVDVDPEDDVPEESSFSGPPDGGWGWVVVFGSALAFFLGGGISRSFTLIYEELLEIFHDTASATSATAAIFGAVKMCTSPLVSLLCSKFSKRTVTVCGGIITSLAMMMTSFPVSLPYLYFTYGILAAFGFNMVLTPCFVIVGEYFRKRRARAMSLAMLGGSLGGVSLPPLLNFLFRRYGYSGTMLIVSGLVLNLCVAGSLFRSLIPETPKYKKRTKTQKKPDISKDGDENNFRRRSSNSASNEENVDSGIIVPNIVVQKDPDSSSLASCTFDNRKDNGSLPVLPRSGSRQVSFQIEGTIHLPNSVLPEANYNRKLRRTNLYKCYTVLQSVGIPLFRQPRFAVYSLLMMGSVLSLSISGVFLSGLIRDLGLRQEHTSFLLSASAAVDIPSKFLSGFIFDLKNARPYRSMLLAILGFLTGVFSLSMAFSTGFVDLFVMYMLYTFFASAYHTQHATVLADIVGSTSLSAAMGLCRLSQGIGFILGPTVGGHIKDTTGKYQSAYVFSGCILLAFTMSYTSVDAWLLWKRRRKQETDLDLSELSDGHVARYRHDSISTIT</sequence>
<keyword evidence="3" id="KW-1133">Transmembrane helix</keyword>
<feature type="domain" description="Major facilitator superfamily (MFS) profile" evidence="4">
    <location>
        <begin position="144"/>
        <end position="643"/>
    </location>
</feature>
<keyword evidence="3" id="KW-0472">Membrane</keyword>
<evidence type="ECO:0000313" key="6">
    <source>
        <dbReference type="Proteomes" id="UP001208570"/>
    </source>
</evidence>
<dbReference type="AlphaFoldDB" id="A0AAD9K8P3"/>
<dbReference type="PROSITE" id="PS50850">
    <property type="entry name" value="MFS"/>
    <property type="match status" value="1"/>
</dbReference>
<feature type="compositionally biased region" description="Polar residues" evidence="2">
    <location>
        <begin position="62"/>
        <end position="84"/>
    </location>
</feature>
<dbReference type="PANTHER" id="PTHR11360:SF306">
    <property type="entry name" value="RE01051P"/>
    <property type="match status" value="1"/>
</dbReference>
<dbReference type="PANTHER" id="PTHR11360">
    <property type="entry name" value="MONOCARBOXYLATE TRANSPORTER"/>
    <property type="match status" value="1"/>
</dbReference>
<proteinExistence type="predicted"/>
<feature type="transmembrane region" description="Helical" evidence="3">
    <location>
        <begin position="493"/>
        <end position="513"/>
    </location>
</feature>
<evidence type="ECO:0000313" key="5">
    <source>
        <dbReference type="EMBL" id="KAK2167059.1"/>
    </source>
</evidence>
<feature type="transmembrane region" description="Helical" evidence="3">
    <location>
        <begin position="616"/>
        <end position="639"/>
    </location>
</feature>
<feature type="transmembrane region" description="Helical" evidence="3">
    <location>
        <begin position="235"/>
        <end position="257"/>
    </location>
</feature>
<dbReference type="Gene3D" id="1.20.1250.20">
    <property type="entry name" value="MFS general substrate transporter like domains"/>
    <property type="match status" value="2"/>
</dbReference>
<dbReference type="GO" id="GO:0008028">
    <property type="term" value="F:monocarboxylic acid transmembrane transporter activity"/>
    <property type="evidence" value="ECO:0007669"/>
    <property type="project" value="TreeGrafter"/>
</dbReference>
<comment type="subcellular location">
    <subcellularLocation>
        <location evidence="1">Membrane</location>
        <topology evidence="1">Multi-pass membrane protein</topology>
    </subcellularLocation>
</comment>
<dbReference type="GO" id="GO:0016020">
    <property type="term" value="C:membrane"/>
    <property type="evidence" value="ECO:0007669"/>
    <property type="project" value="UniProtKB-SubCell"/>
</dbReference>
<feature type="transmembrane region" description="Helical" evidence="3">
    <location>
        <begin position="140"/>
        <end position="162"/>
    </location>
</feature>